<reference evidence="16" key="1">
    <citation type="submission" date="2025-08" db="UniProtKB">
        <authorList>
            <consortium name="Ensembl"/>
        </authorList>
    </citation>
    <scope>IDENTIFICATION</scope>
</reference>
<keyword evidence="10" id="KW-0809">Transit peptide</keyword>
<dbReference type="PROSITE" id="PS00455">
    <property type="entry name" value="AMP_BINDING"/>
    <property type="match status" value="1"/>
</dbReference>
<dbReference type="SUPFAM" id="SSF56801">
    <property type="entry name" value="Acetyl-CoA synthetase-like"/>
    <property type="match status" value="1"/>
</dbReference>
<dbReference type="InterPro" id="IPR000873">
    <property type="entry name" value="AMP-dep_synth/lig_dom"/>
</dbReference>
<keyword evidence="9" id="KW-0460">Magnesium</keyword>
<keyword evidence="17" id="KW-1185">Reference proteome</keyword>
<keyword evidence="11" id="KW-0443">Lipid metabolism</keyword>
<dbReference type="GO" id="GO:0006637">
    <property type="term" value="P:acyl-CoA metabolic process"/>
    <property type="evidence" value="ECO:0007669"/>
    <property type="project" value="TreeGrafter"/>
</dbReference>
<keyword evidence="5" id="KW-0479">Metal-binding</keyword>
<dbReference type="Gene3D" id="3.40.50.12780">
    <property type="entry name" value="N-terminal domain of ligase-like"/>
    <property type="match status" value="1"/>
</dbReference>
<comment type="subcellular location">
    <subcellularLocation>
        <location evidence="2">Mitochondrion</location>
    </subcellularLocation>
</comment>
<protein>
    <recommendedName>
        <fullName evidence="13">medium-chain acyl-CoA ligase</fullName>
        <ecNumber evidence="13">6.2.1.2</ecNumber>
    </recommendedName>
</protein>
<comment type="similarity">
    <text evidence="3">Belongs to the ATP-dependent AMP-binding enzyme family.</text>
</comment>
<dbReference type="GO" id="GO:0031956">
    <property type="term" value="F:medium-chain fatty acid-CoA ligase activity"/>
    <property type="evidence" value="ECO:0007669"/>
    <property type="project" value="UniProtKB-EC"/>
</dbReference>
<dbReference type="GO" id="GO:0004321">
    <property type="term" value="F:fatty-acyl-CoA synthase activity"/>
    <property type="evidence" value="ECO:0007669"/>
    <property type="project" value="TreeGrafter"/>
</dbReference>
<keyword evidence="12" id="KW-0496">Mitochondrion</keyword>
<dbReference type="Ensembl" id="ENSPCET00000003199.1">
    <property type="protein sequence ID" value="ENSPCEP00000003092.1"/>
    <property type="gene ID" value="ENSPCEG00000002490.1"/>
</dbReference>
<evidence type="ECO:0000256" key="1">
    <source>
        <dbReference type="ARBA" id="ARBA00001936"/>
    </source>
</evidence>
<proteinExistence type="inferred from homology"/>
<dbReference type="InterPro" id="IPR020845">
    <property type="entry name" value="AMP-binding_CS"/>
</dbReference>
<dbReference type="GO" id="GO:0046872">
    <property type="term" value="F:metal ion binding"/>
    <property type="evidence" value="ECO:0007669"/>
    <property type="project" value="UniProtKB-KW"/>
</dbReference>
<evidence type="ECO:0000259" key="15">
    <source>
        <dbReference type="Pfam" id="PF00501"/>
    </source>
</evidence>
<evidence type="ECO:0000313" key="17">
    <source>
        <dbReference type="Proteomes" id="UP000694393"/>
    </source>
</evidence>
<dbReference type="AlphaFoldDB" id="A0A8C8RBZ2"/>
<dbReference type="EC" id="6.2.1.2" evidence="13"/>
<dbReference type="PANTHER" id="PTHR43605">
    <property type="entry name" value="ACYL-COENZYME A SYNTHETASE"/>
    <property type="match status" value="1"/>
</dbReference>
<evidence type="ECO:0000256" key="13">
    <source>
        <dbReference type="ARBA" id="ARBA00039009"/>
    </source>
</evidence>
<evidence type="ECO:0000256" key="10">
    <source>
        <dbReference type="ARBA" id="ARBA00022946"/>
    </source>
</evidence>
<evidence type="ECO:0000256" key="5">
    <source>
        <dbReference type="ARBA" id="ARBA00022723"/>
    </source>
</evidence>
<evidence type="ECO:0000256" key="9">
    <source>
        <dbReference type="ARBA" id="ARBA00022842"/>
    </source>
</evidence>
<keyword evidence="8" id="KW-0067">ATP-binding</keyword>
<evidence type="ECO:0000256" key="6">
    <source>
        <dbReference type="ARBA" id="ARBA00022741"/>
    </source>
</evidence>
<evidence type="ECO:0000256" key="3">
    <source>
        <dbReference type="ARBA" id="ARBA00006432"/>
    </source>
</evidence>
<dbReference type="InterPro" id="IPR042099">
    <property type="entry name" value="ANL_N_sf"/>
</dbReference>
<organism evidence="16 17">
    <name type="scientific">Pelusios castaneus</name>
    <name type="common">West African mud turtle</name>
    <dbReference type="NCBI Taxonomy" id="367368"/>
    <lineage>
        <taxon>Eukaryota</taxon>
        <taxon>Metazoa</taxon>
        <taxon>Chordata</taxon>
        <taxon>Craniata</taxon>
        <taxon>Vertebrata</taxon>
        <taxon>Euteleostomi</taxon>
        <taxon>Archelosauria</taxon>
        <taxon>Testudinata</taxon>
        <taxon>Testudines</taxon>
        <taxon>Pleurodira</taxon>
        <taxon>Pelomedusidae</taxon>
        <taxon>Pelusios</taxon>
    </lineage>
</organism>
<evidence type="ECO:0000256" key="8">
    <source>
        <dbReference type="ARBA" id="ARBA00022840"/>
    </source>
</evidence>
<evidence type="ECO:0000256" key="12">
    <source>
        <dbReference type="ARBA" id="ARBA00023128"/>
    </source>
</evidence>
<feature type="domain" description="AMP-dependent synthetase/ligase" evidence="15">
    <location>
        <begin position="74"/>
        <end position="426"/>
    </location>
</feature>
<dbReference type="Pfam" id="PF00501">
    <property type="entry name" value="AMP-binding"/>
    <property type="match status" value="1"/>
</dbReference>
<dbReference type="GO" id="GO:0006633">
    <property type="term" value="P:fatty acid biosynthetic process"/>
    <property type="evidence" value="ECO:0007669"/>
    <property type="project" value="TreeGrafter"/>
</dbReference>
<evidence type="ECO:0000256" key="2">
    <source>
        <dbReference type="ARBA" id="ARBA00004173"/>
    </source>
</evidence>
<dbReference type="InterPro" id="IPR051087">
    <property type="entry name" value="Mitochondrial_ACSM"/>
</dbReference>
<evidence type="ECO:0000256" key="4">
    <source>
        <dbReference type="ARBA" id="ARBA00022598"/>
    </source>
</evidence>
<evidence type="ECO:0000256" key="14">
    <source>
        <dbReference type="ARBA" id="ARBA00048477"/>
    </source>
</evidence>
<reference evidence="16" key="2">
    <citation type="submission" date="2025-09" db="UniProtKB">
        <authorList>
            <consortium name="Ensembl"/>
        </authorList>
    </citation>
    <scope>IDENTIFICATION</scope>
</reference>
<dbReference type="PANTHER" id="PTHR43605:SF12">
    <property type="entry name" value="ACYL-COENZYME A SYNTHETASE ACSM4, MITOCHONDRIAL"/>
    <property type="match status" value="1"/>
</dbReference>
<dbReference type="FunFam" id="3.40.50.12780:FF:000007">
    <property type="entry name" value="Acyl-coenzyme A synthetase ACSM2A, mitochondrial"/>
    <property type="match status" value="1"/>
</dbReference>
<comment type="catalytic activity">
    <reaction evidence="14">
        <text>a medium-chain fatty acid + ATP + CoA = a medium-chain fatty acyl-CoA + AMP + diphosphate</text>
        <dbReference type="Rhea" id="RHEA:48340"/>
        <dbReference type="ChEBI" id="CHEBI:30616"/>
        <dbReference type="ChEBI" id="CHEBI:33019"/>
        <dbReference type="ChEBI" id="CHEBI:57287"/>
        <dbReference type="ChEBI" id="CHEBI:59558"/>
        <dbReference type="ChEBI" id="CHEBI:90546"/>
        <dbReference type="ChEBI" id="CHEBI:456215"/>
        <dbReference type="EC" id="6.2.1.2"/>
    </reaction>
    <physiologicalReaction direction="left-to-right" evidence="14">
        <dbReference type="Rhea" id="RHEA:48341"/>
    </physiologicalReaction>
</comment>
<dbReference type="Proteomes" id="UP000694393">
    <property type="component" value="Unplaced"/>
</dbReference>
<sequence length="535" mass="60559">MKTWFKLQILKSLWIPKTSCRLFHKKPRLLTPELFSRYESIRKGEQQVPEHFNFASDVLDKWSQMEKDGKRASNPAFWWVNGTGNEVKWSFEELGFLSRKVANLLSEMCGLQQGDRIMLILPRIPEWWLVNVACMRTGISLILGASQLTAKDIFYRLQVSKAKCIITNDLVASGVDSFASDCQFLKTKLIVSEGGRDGWLNFNELYKVQPADHICVKTKIQDPMVIYFTSGSTGSPKMVEHSQGSLGFRPNGSQKLIMRYWLDLTPADVVWGISDTGWIVSSLASVLDPWVFGSCVFVHRLPKVESTTILSTLSRFPITTLCSAPTLFHMLVKHDLTSYKFMSLKSCVSGGEPLNPEVLEQWKRKTGLNICEIYGQTETAIICSVFKGMKINPGSMGKPVPLYDVQIIDENANVLPPGQEGEIAVRIKPKRPLGLFSKYIHNPEKTAASERGDFFVTGDRGMMDEDGYFWFLGRSDDIIISSGRERDSQEFKFQRGTCVSLIQQNKQGVCLNRLNLLYVYTGLSLIRLKMLLKLN</sequence>
<accession>A0A8C8RBZ2</accession>
<name>A0A8C8RBZ2_9SAUR</name>
<evidence type="ECO:0000256" key="11">
    <source>
        <dbReference type="ARBA" id="ARBA00023098"/>
    </source>
</evidence>
<keyword evidence="7" id="KW-0276">Fatty acid metabolism</keyword>
<dbReference type="GO" id="GO:0005759">
    <property type="term" value="C:mitochondrial matrix"/>
    <property type="evidence" value="ECO:0007669"/>
    <property type="project" value="TreeGrafter"/>
</dbReference>
<keyword evidence="6" id="KW-0547">Nucleotide-binding</keyword>
<evidence type="ECO:0000256" key="7">
    <source>
        <dbReference type="ARBA" id="ARBA00022832"/>
    </source>
</evidence>
<evidence type="ECO:0000313" key="16">
    <source>
        <dbReference type="Ensembl" id="ENSPCEP00000003092.1"/>
    </source>
</evidence>
<keyword evidence="4" id="KW-0436">Ligase</keyword>
<dbReference type="GO" id="GO:0005524">
    <property type="term" value="F:ATP binding"/>
    <property type="evidence" value="ECO:0007669"/>
    <property type="project" value="UniProtKB-KW"/>
</dbReference>
<comment type="cofactor">
    <cofactor evidence="1">
        <name>Mn(2+)</name>
        <dbReference type="ChEBI" id="CHEBI:29035"/>
    </cofactor>
</comment>